<dbReference type="Pfam" id="PF00071">
    <property type="entry name" value="Ras"/>
    <property type="match status" value="1"/>
</dbReference>
<evidence type="ECO:0000313" key="15">
    <source>
        <dbReference type="Ensembl" id="ENSCSEP00000033943.1"/>
    </source>
</evidence>
<dbReference type="GO" id="GO:0006887">
    <property type="term" value="P:exocytosis"/>
    <property type="evidence" value="ECO:0007669"/>
    <property type="project" value="UniProtKB-KW"/>
</dbReference>
<dbReference type="SUPFAM" id="SSF52540">
    <property type="entry name" value="P-loop containing nucleoside triphosphate hydrolases"/>
    <property type="match status" value="1"/>
</dbReference>
<dbReference type="InParanoid" id="A0A3P8X2P5"/>
<evidence type="ECO:0000256" key="7">
    <source>
        <dbReference type="ARBA" id="ARBA00022741"/>
    </source>
</evidence>
<comment type="subcellular location">
    <subcellularLocation>
        <location evidence="1">Cytoplasm</location>
        <location evidence="1">Cytoskeleton</location>
        <location evidence="1">Cilium basal body</location>
    </subcellularLocation>
</comment>
<dbReference type="InterPro" id="IPR039677">
    <property type="entry name" value="RSG1"/>
</dbReference>
<dbReference type="OMA" id="PSMHHET"/>
<evidence type="ECO:0000256" key="4">
    <source>
        <dbReference type="ARBA" id="ARBA00022448"/>
    </source>
</evidence>
<dbReference type="STRING" id="244447.ENSCSEP00000033943"/>
<dbReference type="GO" id="GO:0030030">
    <property type="term" value="P:cell projection organization"/>
    <property type="evidence" value="ECO:0007669"/>
    <property type="project" value="UniProtKB-KW"/>
</dbReference>
<dbReference type="PRINTS" id="PR00449">
    <property type="entry name" value="RASTRNSFRMNG"/>
</dbReference>
<evidence type="ECO:0000256" key="12">
    <source>
        <dbReference type="ARBA" id="ARBA00023212"/>
    </source>
</evidence>
<sequence>MAAFPSLAAPGSVVVSDWHRCKESKEFFSKILQKMRRKNFGLLESPVMPPHAAVDTVDYKVFLTGKSGVGKTSLAARLAGLSVPKVHYETTGIEVSVIYWPVKLRDSGRVLFFRLQLWDCGDNASRRFDHLLPSCKEQVDAVLFLFSFTDRTSFDDLSNQITKWTEPSVCHIVKVVVGTKYDLFMHCDVTERDVQDFQETWRLPLLRVGGEVSEGLGDVAPVLNCLAEQLWHQDCIAAGSTCRQTREKTVTLI</sequence>
<evidence type="ECO:0000256" key="2">
    <source>
        <dbReference type="ARBA" id="ARBA00006270"/>
    </source>
</evidence>
<keyword evidence="5" id="KW-0268">Exocytosis</keyword>
<dbReference type="OrthoDB" id="10266641at2759"/>
<protein>
    <recommendedName>
        <fullName evidence="3">Ciliogenesis and planar polarity effector 2</fullName>
    </recommendedName>
    <alternativeName>
        <fullName evidence="14">REM2- and Rab-like small GTPase 1</fullName>
    </alternativeName>
</protein>
<keyword evidence="10" id="KW-0969">Cilium</keyword>
<dbReference type="GeneTree" id="ENSGT00390000006521"/>
<comment type="similarity">
    <text evidence="2">Belongs to the small GTPase superfamily. Rab family.</text>
</comment>
<dbReference type="GO" id="GO:0015031">
    <property type="term" value="P:protein transport"/>
    <property type="evidence" value="ECO:0007669"/>
    <property type="project" value="UniProtKB-KW"/>
</dbReference>
<name>A0A3P8X2P5_CYNSE</name>
<keyword evidence="11" id="KW-0342">GTP-binding</keyword>
<keyword evidence="12" id="KW-0206">Cytoskeleton</keyword>
<keyword evidence="6" id="KW-0963">Cytoplasm</keyword>
<keyword evidence="16" id="KW-1185">Reference proteome</keyword>
<evidence type="ECO:0000256" key="10">
    <source>
        <dbReference type="ARBA" id="ARBA00023069"/>
    </source>
</evidence>
<accession>A0A3P8X2P5</accession>
<dbReference type="RefSeq" id="XP_008317887.1">
    <property type="nucleotide sequence ID" value="XM_008319665.3"/>
</dbReference>
<dbReference type="Proteomes" id="UP000265120">
    <property type="component" value="Chromosome 11"/>
</dbReference>
<dbReference type="InterPro" id="IPR001806">
    <property type="entry name" value="Small_GTPase"/>
</dbReference>
<evidence type="ECO:0000256" key="3">
    <source>
        <dbReference type="ARBA" id="ARBA00021423"/>
    </source>
</evidence>
<keyword evidence="7" id="KW-0547">Nucleotide-binding</keyword>
<dbReference type="SMART" id="SM00175">
    <property type="entry name" value="RAB"/>
    <property type="match status" value="1"/>
</dbReference>
<dbReference type="PANTHER" id="PTHR14983">
    <property type="entry name" value="CILIOGENESIS AND PLANAR POLARITY EFFECTOR 2"/>
    <property type="match status" value="1"/>
</dbReference>
<evidence type="ECO:0000256" key="1">
    <source>
        <dbReference type="ARBA" id="ARBA00004120"/>
    </source>
</evidence>
<dbReference type="GO" id="GO:0005525">
    <property type="term" value="F:GTP binding"/>
    <property type="evidence" value="ECO:0007669"/>
    <property type="project" value="UniProtKB-KW"/>
</dbReference>
<keyword evidence="13" id="KW-0966">Cell projection</keyword>
<dbReference type="GO" id="GO:0003924">
    <property type="term" value="F:GTPase activity"/>
    <property type="evidence" value="ECO:0007669"/>
    <property type="project" value="InterPro"/>
</dbReference>
<evidence type="ECO:0000256" key="8">
    <source>
        <dbReference type="ARBA" id="ARBA00022794"/>
    </source>
</evidence>
<keyword evidence="4" id="KW-0813">Transport</keyword>
<organism evidence="15 16">
    <name type="scientific">Cynoglossus semilaevis</name>
    <name type="common">Tongue sole</name>
    <dbReference type="NCBI Taxonomy" id="244447"/>
    <lineage>
        <taxon>Eukaryota</taxon>
        <taxon>Metazoa</taxon>
        <taxon>Chordata</taxon>
        <taxon>Craniata</taxon>
        <taxon>Vertebrata</taxon>
        <taxon>Euteleostomi</taxon>
        <taxon>Actinopterygii</taxon>
        <taxon>Neopterygii</taxon>
        <taxon>Teleostei</taxon>
        <taxon>Neoteleostei</taxon>
        <taxon>Acanthomorphata</taxon>
        <taxon>Carangaria</taxon>
        <taxon>Pleuronectiformes</taxon>
        <taxon>Pleuronectoidei</taxon>
        <taxon>Cynoglossidae</taxon>
        <taxon>Cynoglossinae</taxon>
        <taxon>Cynoglossus</taxon>
    </lineage>
</organism>
<dbReference type="CTD" id="79363"/>
<evidence type="ECO:0000256" key="14">
    <source>
        <dbReference type="ARBA" id="ARBA00030243"/>
    </source>
</evidence>
<evidence type="ECO:0000256" key="5">
    <source>
        <dbReference type="ARBA" id="ARBA00022483"/>
    </source>
</evidence>
<dbReference type="GeneID" id="103385701"/>
<dbReference type="Gene3D" id="3.40.50.300">
    <property type="entry name" value="P-loop containing nucleotide triphosphate hydrolases"/>
    <property type="match status" value="1"/>
</dbReference>
<dbReference type="InterPro" id="IPR027417">
    <property type="entry name" value="P-loop_NTPase"/>
</dbReference>
<evidence type="ECO:0000256" key="11">
    <source>
        <dbReference type="ARBA" id="ARBA00023134"/>
    </source>
</evidence>
<evidence type="ECO:0000313" key="16">
    <source>
        <dbReference type="Proteomes" id="UP000265120"/>
    </source>
</evidence>
<reference evidence="15 16" key="1">
    <citation type="journal article" date="2014" name="Nat. Genet.">
        <title>Whole-genome sequence of a flatfish provides insights into ZW sex chromosome evolution and adaptation to a benthic lifestyle.</title>
        <authorList>
            <person name="Chen S."/>
            <person name="Zhang G."/>
            <person name="Shao C."/>
            <person name="Huang Q."/>
            <person name="Liu G."/>
            <person name="Zhang P."/>
            <person name="Song W."/>
            <person name="An N."/>
            <person name="Chalopin D."/>
            <person name="Volff J.N."/>
            <person name="Hong Y."/>
            <person name="Li Q."/>
            <person name="Sha Z."/>
            <person name="Zhou H."/>
            <person name="Xie M."/>
            <person name="Yu Q."/>
            <person name="Liu Y."/>
            <person name="Xiang H."/>
            <person name="Wang N."/>
            <person name="Wu K."/>
            <person name="Yang C."/>
            <person name="Zhou Q."/>
            <person name="Liao X."/>
            <person name="Yang L."/>
            <person name="Hu Q."/>
            <person name="Zhang J."/>
            <person name="Meng L."/>
            <person name="Jin L."/>
            <person name="Tian Y."/>
            <person name="Lian J."/>
            <person name="Yang J."/>
            <person name="Miao G."/>
            <person name="Liu S."/>
            <person name="Liang Z."/>
            <person name="Yan F."/>
            <person name="Li Y."/>
            <person name="Sun B."/>
            <person name="Zhang H."/>
            <person name="Zhang J."/>
            <person name="Zhu Y."/>
            <person name="Du M."/>
            <person name="Zhao Y."/>
            <person name="Schartl M."/>
            <person name="Tang Q."/>
            <person name="Wang J."/>
        </authorList>
    </citation>
    <scope>NUCLEOTIDE SEQUENCE</scope>
</reference>
<dbReference type="KEGG" id="csem:103385701"/>
<keyword evidence="9" id="KW-0653">Protein transport</keyword>
<proteinExistence type="inferred from homology"/>
<dbReference type="PANTHER" id="PTHR14983:SF1">
    <property type="entry name" value="CILIOGENESIS AND PLANAR POLARITY EFFECTOR 2"/>
    <property type="match status" value="1"/>
</dbReference>
<dbReference type="FunCoup" id="A0A3P8X2P5">
    <property type="interactions" value="374"/>
</dbReference>
<evidence type="ECO:0000256" key="9">
    <source>
        <dbReference type="ARBA" id="ARBA00022927"/>
    </source>
</evidence>
<dbReference type="AlphaFoldDB" id="A0A3P8X2P5"/>
<reference evidence="15" key="3">
    <citation type="submission" date="2025-09" db="UniProtKB">
        <authorList>
            <consortium name="Ensembl"/>
        </authorList>
    </citation>
    <scope>IDENTIFICATION</scope>
</reference>
<evidence type="ECO:0000256" key="13">
    <source>
        <dbReference type="ARBA" id="ARBA00023273"/>
    </source>
</evidence>
<dbReference type="Ensembl" id="ENSCSET00000034380.1">
    <property type="protein sequence ID" value="ENSCSEP00000033943.1"/>
    <property type="gene ID" value="ENSCSEG00000021768.1"/>
</dbReference>
<evidence type="ECO:0000256" key="6">
    <source>
        <dbReference type="ARBA" id="ARBA00022490"/>
    </source>
</evidence>
<reference evidence="15" key="2">
    <citation type="submission" date="2025-08" db="UniProtKB">
        <authorList>
            <consortium name="Ensembl"/>
        </authorList>
    </citation>
    <scope>IDENTIFICATION</scope>
</reference>
<keyword evidence="8" id="KW-0970">Cilium biogenesis/degradation</keyword>
<dbReference type="PROSITE" id="PS51419">
    <property type="entry name" value="RAB"/>
    <property type="match status" value="1"/>
</dbReference>